<protein>
    <submittedName>
        <fullName evidence="1">Uncharacterized protein</fullName>
    </submittedName>
</protein>
<reference evidence="1 2" key="1">
    <citation type="submission" date="2016-11" db="EMBL/GenBank/DDBJ databases">
        <authorList>
            <person name="Jaros S."/>
            <person name="Januszkiewicz K."/>
            <person name="Wedrychowicz H."/>
        </authorList>
    </citation>
    <scope>NUCLEOTIDE SEQUENCE [LARGE SCALE GENOMIC DNA]</scope>
    <source>
        <strain evidence="1 2">NF2</strain>
    </source>
</reference>
<dbReference type="RefSeq" id="WP_088906067.1">
    <property type="nucleotide sequence ID" value="NZ_CP018145.1"/>
</dbReference>
<accession>A0A220MAW0</accession>
<dbReference type="Proteomes" id="UP000197781">
    <property type="component" value="Chromosome"/>
</dbReference>
<evidence type="ECO:0000313" key="1">
    <source>
        <dbReference type="EMBL" id="ASJ52131.1"/>
    </source>
</evidence>
<name>A0A220MAW0_9BACL</name>
<gene>
    <name evidence="1" type="ORF">BP422_00335</name>
</gene>
<organism evidence="1 2">
    <name type="scientific">Brevibacillus formosus</name>
    <dbReference type="NCBI Taxonomy" id="54913"/>
    <lineage>
        <taxon>Bacteria</taxon>
        <taxon>Bacillati</taxon>
        <taxon>Bacillota</taxon>
        <taxon>Bacilli</taxon>
        <taxon>Bacillales</taxon>
        <taxon>Paenibacillaceae</taxon>
        <taxon>Brevibacillus</taxon>
    </lineage>
</organism>
<sequence>MMKEEALQHLHDQVFLPALAERVAAVQLFFHQHQAQLVDEFVESFRQIASRIKVMQDREELAPVGFIHYSMLRTSILEGTYTYLIEAYTDQWYWEPVECYARYDANWAFQEISSLIRLLDEQRKKYIGVLHTADVEHMVLKRLDCFSQMVTDLIRIAIQEAIKLPEYSEINKAKCLRIRVGEFKDFSEDVHIDDGSTRDQIKGAG</sequence>
<dbReference type="KEGG" id="bfm:BP422_00335"/>
<proteinExistence type="predicted"/>
<evidence type="ECO:0000313" key="2">
    <source>
        <dbReference type="Proteomes" id="UP000197781"/>
    </source>
</evidence>
<dbReference type="EMBL" id="CP018145">
    <property type="protein sequence ID" value="ASJ52131.1"/>
    <property type="molecule type" value="Genomic_DNA"/>
</dbReference>
<dbReference type="AlphaFoldDB" id="A0A220MAW0"/>